<dbReference type="GO" id="GO:0003677">
    <property type="term" value="F:DNA binding"/>
    <property type="evidence" value="ECO:0007669"/>
    <property type="project" value="UniProtKB-KW"/>
</dbReference>
<comment type="caution">
    <text evidence="6">The sequence shown here is derived from an EMBL/GenBank/DDBJ whole genome shotgun (WGS) entry which is preliminary data.</text>
</comment>
<keyword evidence="7" id="KW-1185">Reference proteome</keyword>
<dbReference type="FunFam" id="1.10.10.10:FF:000001">
    <property type="entry name" value="LysR family transcriptional regulator"/>
    <property type="match status" value="1"/>
</dbReference>
<comment type="similarity">
    <text evidence="1">Belongs to the LysR transcriptional regulatory family.</text>
</comment>
<evidence type="ECO:0000256" key="4">
    <source>
        <dbReference type="ARBA" id="ARBA00023163"/>
    </source>
</evidence>
<dbReference type="Proteomes" id="UP000051335">
    <property type="component" value="Unassembled WGS sequence"/>
</dbReference>
<dbReference type="InterPro" id="IPR058163">
    <property type="entry name" value="LysR-type_TF_proteobact-type"/>
</dbReference>
<gene>
    <name evidence="6" type="ORF">ALO75_03714</name>
</gene>
<dbReference type="GO" id="GO:0003700">
    <property type="term" value="F:DNA-binding transcription factor activity"/>
    <property type="evidence" value="ECO:0007669"/>
    <property type="project" value="InterPro"/>
</dbReference>
<keyword evidence="4" id="KW-0804">Transcription</keyword>
<name>A0A0P9SFR6_9PSED</name>
<dbReference type="PANTHER" id="PTHR30537">
    <property type="entry name" value="HTH-TYPE TRANSCRIPTIONAL REGULATOR"/>
    <property type="match status" value="1"/>
</dbReference>
<reference evidence="6 7" key="1">
    <citation type="submission" date="2015-09" db="EMBL/GenBank/DDBJ databases">
        <title>Genome announcement of multiple Pseudomonas syringae strains.</title>
        <authorList>
            <person name="Thakur S."/>
            <person name="Wang P.W."/>
            <person name="Gong Y."/>
            <person name="Weir B.S."/>
            <person name="Guttman D.S."/>
        </authorList>
    </citation>
    <scope>NUCLEOTIDE SEQUENCE [LARGE SCALE GENOMIC DNA]</scope>
    <source>
        <strain evidence="6 7">ICMP17001</strain>
    </source>
</reference>
<dbReference type="AlphaFoldDB" id="A0A0P9SFR6"/>
<organism evidence="6 7">
    <name type="scientific">Pseudomonas syringae pv. coryli</name>
    <dbReference type="NCBI Taxonomy" id="317659"/>
    <lineage>
        <taxon>Bacteria</taxon>
        <taxon>Pseudomonadati</taxon>
        <taxon>Pseudomonadota</taxon>
        <taxon>Gammaproteobacteria</taxon>
        <taxon>Pseudomonadales</taxon>
        <taxon>Pseudomonadaceae</taxon>
        <taxon>Pseudomonas</taxon>
    </lineage>
</organism>
<sequence length="298" mass="33084">MTTDIQDLLAFVAVVNARGFREAARLSGKSASGLSDAIRRMEARLGVRLLNRTTRSVAPTEAGARLMERIVPALGEVESALDVVNDFRDRPSGTLRLNVPVSAARLVLPSIITPFLQTYPDIRLEVVTEESFVDMLAAGCDAGIRYDERLEQDMIAVPIGPRFQRFATAASPAYLQARGRPEHPRDLLAHACLRGKFPSGVIPLWEYERDGDIVKVDPTGPLTVRIGGAFDLTVQAAIDGLGVVHLFEDWLRPHLDSGALEPILEPWWQRFTGPYRYYPGRRYLPSPLRASIDFINPR</sequence>
<dbReference type="CDD" id="cd08474">
    <property type="entry name" value="PBP2_CrgA_like_5"/>
    <property type="match status" value="1"/>
</dbReference>
<dbReference type="InterPro" id="IPR036390">
    <property type="entry name" value="WH_DNA-bd_sf"/>
</dbReference>
<accession>A0A0P9SFR6</accession>
<dbReference type="SUPFAM" id="SSF46785">
    <property type="entry name" value="Winged helix' DNA-binding domain"/>
    <property type="match status" value="1"/>
</dbReference>
<dbReference type="EMBL" id="LJQC01000613">
    <property type="protein sequence ID" value="KPW97344.1"/>
    <property type="molecule type" value="Genomic_DNA"/>
</dbReference>
<evidence type="ECO:0000256" key="1">
    <source>
        <dbReference type="ARBA" id="ARBA00009437"/>
    </source>
</evidence>
<evidence type="ECO:0000313" key="6">
    <source>
        <dbReference type="EMBL" id="KPW97344.1"/>
    </source>
</evidence>
<protein>
    <submittedName>
        <fullName evidence="6">LysR family transcriptional regulator</fullName>
    </submittedName>
</protein>
<dbReference type="InterPro" id="IPR005119">
    <property type="entry name" value="LysR_subst-bd"/>
</dbReference>
<keyword evidence="2" id="KW-0805">Transcription regulation</keyword>
<proteinExistence type="inferred from homology"/>
<dbReference type="Pfam" id="PF00126">
    <property type="entry name" value="HTH_1"/>
    <property type="match status" value="1"/>
</dbReference>
<dbReference type="Gene3D" id="1.10.10.10">
    <property type="entry name" value="Winged helix-like DNA-binding domain superfamily/Winged helix DNA-binding domain"/>
    <property type="match status" value="1"/>
</dbReference>
<evidence type="ECO:0000256" key="2">
    <source>
        <dbReference type="ARBA" id="ARBA00023015"/>
    </source>
</evidence>
<dbReference type="SUPFAM" id="SSF53850">
    <property type="entry name" value="Periplasmic binding protein-like II"/>
    <property type="match status" value="1"/>
</dbReference>
<dbReference type="PROSITE" id="PS50931">
    <property type="entry name" value="HTH_LYSR"/>
    <property type="match status" value="1"/>
</dbReference>
<dbReference type="InterPro" id="IPR036388">
    <property type="entry name" value="WH-like_DNA-bd_sf"/>
</dbReference>
<evidence type="ECO:0000313" key="7">
    <source>
        <dbReference type="Proteomes" id="UP000051335"/>
    </source>
</evidence>
<evidence type="ECO:0000259" key="5">
    <source>
        <dbReference type="PROSITE" id="PS50931"/>
    </source>
</evidence>
<dbReference type="PANTHER" id="PTHR30537:SF5">
    <property type="entry name" value="HTH-TYPE TRANSCRIPTIONAL ACTIVATOR TTDR-RELATED"/>
    <property type="match status" value="1"/>
</dbReference>
<dbReference type="InterPro" id="IPR000847">
    <property type="entry name" value="LysR_HTH_N"/>
</dbReference>
<evidence type="ECO:0000256" key="3">
    <source>
        <dbReference type="ARBA" id="ARBA00023125"/>
    </source>
</evidence>
<keyword evidence="3" id="KW-0238">DNA-binding</keyword>
<dbReference type="Gene3D" id="3.40.190.290">
    <property type="match status" value="1"/>
</dbReference>
<dbReference type="Pfam" id="PF03466">
    <property type="entry name" value="LysR_substrate"/>
    <property type="match status" value="1"/>
</dbReference>
<feature type="domain" description="HTH lysR-type" evidence="5">
    <location>
        <begin position="3"/>
        <end position="60"/>
    </location>
</feature>
<dbReference type="RefSeq" id="WP_046235319.1">
    <property type="nucleotide sequence ID" value="NZ_LJQC01000613.1"/>
</dbReference>
<dbReference type="PATRIC" id="fig|317659.3.peg.5809"/>